<organism evidence="2">
    <name type="scientific">uncultured Rubrobacteraceae bacterium</name>
    <dbReference type="NCBI Taxonomy" id="349277"/>
    <lineage>
        <taxon>Bacteria</taxon>
        <taxon>Bacillati</taxon>
        <taxon>Actinomycetota</taxon>
        <taxon>Rubrobacteria</taxon>
        <taxon>Rubrobacterales</taxon>
        <taxon>Rubrobacteraceae</taxon>
        <taxon>environmental samples</taxon>
    </lineage>
</organism>
<accession>A0A6J4PJ24</accession>
<gene>
    <name evidence="2" type="ORF">AVDCRST_MAG82-1215</name>
</gene>
<evidence type="ECO:0008006" key="3">
    <source>
        <dbReference type="Google" id="ProtNLM"/>
    </source>
</evidence>
<sequence length="162" mass="16670">MKLLVVGLVLVAGLVSRVTYEQLVYPSKPAAAQADQYDCGSFGSQESAQAELERDPSDPNDLDSDGNGRACDDYAYGTSNTSPSSVPPSSPSPSSAPPSSPSPSSASPSSAPPSSASASPSPRPQRTRDLLDAGGPTLGPVPLMPNGDCPAEFPTKYQDRCR</sequence>
<feature type="region of interest" description="Disordered" evidence="1">
    <location>
        <begin position="30"/>
        <end position="162"/>
    </location>
</feature>
<dbReference type="AlphaFoldDB" id="A0A6J4PJ24"/>
<proteinExistence type="predicted"/>
<protein>
    <recommendedName>
        <fullName evidence="3">Excalibur calcium-binding domain-containing protein</fullName>
    </recommendedName>
</protein>
<evidence type="ECO:0000313" key="2">
    <source>
        <dbReference type="EMBL" id="CAA9417714.1"/>
    </source>
</evidence>
<feature type="compositionally biased region" description="Pro residues" evidence="1">
    <location>
        <begin position="85"/>
        <end position="101"/>
    </location>
</feature>
<dbReference type="EMBL" id="CADCVA010000165">
    <property type="protein sequence ID" value="CAA9417714.1"/>
    <property type="molecule type" value="Genomic_DNA"/>
</dbReference>
<feature type="compositionally biased region" description="Low complexity" evidence="1">
    <location>
        <begin position="102"/>
        <end position="120"/>
    </location>
</feature>
<name>A0A6J4PJ24_9ACTN</name>
<reference evidence="2" key="1">
    <citation type="submission" date="2020-02" db="EMBL/GenBank/DDBJ databases">
        <authorList>
            <person name="Meier V. D."/>
        </authorList>
    </citation>
    <scope>NUCLEOTIDE SEQUENCE</scope>
    <source>
        <strain evidence="2">AVDCRST_MAG82</strain>
    </source>
</reference>
<evidence type="ECO:0000256" key="1">
    <source>
        <dbReference type="SAM" id="MobiDB-lite"/>
    </source>
</evidence>